<sequence>MKMTKRMTMAALTTAVMLTAGSSYAAAQEFQTIMPISAQIEEPVKVQPYTLLVNGAAVAEQGYVHTDGATIMLPLRDLAEALDYSVTWNSATKSVELAKGNQWTSIKPGEDRYSFARMLITLGIAPQIQNGKIFVPITFASEVLRAEVTRSGADVSVMQVERKTATTDGFVTGISIKDGEGQVHLNGIGTEGIVLNVSNDTKLIAEDGSPMAWDELSLGAEVEAVHSLAMTLSLPPQTSVYELKVKGQAAPVDMLGTAGTIEEVTTSQDGTVMVLLKGEKLSESSQSEIILRVQVDTLLTTPSGEPATAQSLVKGSRVIGFYGPMMTKSLPPIGTAWKLVVLPAAEQ</sequence>
<organism evidence="3 4">
    <name type="scientific">Paenibacillus phyllosphaerae</name>
    <dbReference type="NCBI Taxonomy" id="274593"/>
    <lineage>
        <taxon>Bacteria</taxon>
        <taxon>Bacillati</taxon>
        <taxon>Bacillota</taxon>
        <taxon>Bacilli</taxon>
        <taxon>Bacillales</taxon>
        <taxon>Paenibacillaceae</taxon>
        <taxon>Paenibacillus</taxon>
    </lineage>
</organism>
<accession>A0A7W5AW72</accession>
<feature type="signal peptide" evidence="1">
    <location>
        <begin position="1"/>
        <end position="25"/>
    </location>
</feature>
<keyword evidence="1" id="KW-0732">Signal</keyword>
<feature type="chain" id="PRO_5030891860" description="Copper amine oxidase-like N-terminal domain-containing protein" evidence="1">
    <location>
        <begin position="26"/>
        <end position="347"/>
    </location>
</feature>
<evidence type="ECO:0000313" key="4">
    <source>
        <dbReference type="Proteomes" id="UP000570361"/>
    </source>
</evidence>
<dbReference type="InterPro" id="IPR036582">
    <property type="entry name" value="Mao_N_sf"/>
</dbReference>
<dbReference type="AlphaFoldDB" id="A0A7W5AW72"/>
<evidence type="ECO:0000313" key="3">
    <source>
        <dbReference type="EMBL" id="MBB3109838.1"/>
    </source>
</evidence>
<keyword evidence="4" id="KW-1185">Reference proteome</keyword>
<dbReference type="SUPFAM" id="SSF55383">
    <property type="entry name" value="Copper amine oxidase, domain N"/>
    <property type="match status" value="1"/>
</dbReference>
<evidence type="ECO:0000256" key="1">
    <source>
        <dbReference type="SAM" id="SignalP"/>
    </source>
</evidence>
<evidence type="ECO:0000259" key="2">
    <source>
        <dbReference type="Pfam" id="PF07833"/>
    </source>
</evidence>
<dbReference type="Pfam" id="PF07833">
    <property type="entry name" value="Cu_amine_oxidN1"/>
    <property type="match status" value="1"/>
</dbReference>
<comment type="caution">
    <text evidence="3">The sequence shown here is derived from an EMBL/GenBank/DDBJ whole genome shotgun (WGS) entry which is preliminary data.</text>
</comment>
<dbReference type="Gene3D" id="3.30.457.10">
    <property type="entry name" value="Copper amine oxidase-like, N-terminal domain"/>
    <property type="match status" value="1"/>
</dbReference>
<dbReference type="InterPro" id="IPR012854">
    <property type="entry name" value="Cu_amine_oxidase-like_N"/>
</dbReference>
<name>A0A7W5AW72_9BACL</name>
<dbReference type="EMBL" id="JACHXK010000003">
    <property type="protein sequence ID" value="MBB3109838.1"/>
    <property type="molecule type" value="Genomic_DNA"/>
</dbReference>
<gene>
    <name evidence="3" type="ORF">FHS18_001901</name>
</gene>
<reference evidence="3 4" key="1">
    <citation type="submission" date="2020-08" db="EMBL/GenBank/DDBJ databases">
        <title>Genomic Encyclopedia of Type Strains, Phase III (KMG-III): the genomes of soil and plant-associated and newly described type strains.</title>
        <authorList>
            <person name="Whitman W."/>
        </authorList>
    </citation>
    <scope>NUCLEOTIDE SEQUENCE [LARGE SCALE GENOMIC DNA]</scope>
    <source>
        <strain evidence="3 4">CECT 5862</strain>
    </source>
</reference>
<proteinExistence type="predicted"/>
<dbReference type="RefSeq" id="WP_183599295.1">
    <property type="nucleotide sequence ID" value="NZ_JACHXK010000003.1"/>
</dbReference>
<dbReference type="Proteomes" id="UP000570361">
    <property type="component" value="Unassembled WGS sequence"/>
</dbReference>
<protein>
    <recommendedName>
        <fullName evidence="2">Copper amine oxidase-like N-terminal domain-containing protein</fullName>
    </recommendedName>
</protein>
<feature type="domain" description="Copper amine oxidase-like N-terminal" evidence="2">
    <location>
        <begin position="53"/>
        <end position="157"/>
    </location>
</feature>